<reference evidence="1" key="1">
    <citation type="submission" date="2021-01" db="EMBL/GenBank/DDBJ databases">
        <authorList>
            <consortium name="Genoscope - CEA"/>
            <person name="William W."/>
        </authorList>
    </citation>
    <scope>NUCLEOTIDE SEQUENCE</scope>
</reference>
<dbReference type="EMBL" id="CAJJDO010000184">
    <property type="protein sequence ID" value="CAD8213680.1"/>
    <property type="molecule type" value="Genomic_DNA"/>
</dbReference>
<evidence type="ECO:0000313" key="1">
    <source>
        <dbReference type="EMBL" id="CAD8213680.1"/>
    </source>
</evidence>
<evidence type="ECO:0000313" key="2">
    <source>
        <dbReference type="Proteomes" id="UP000689195"/>
    </source>
</evidence>
<name>A0A8S1YIA9_9CILI</name>
<dbReference type="Proteomes" id="UP000689195">
    <property type="component" value="Unassembled WGS sequence"/>
</dbReference>
<dbReference type="AlphaFoldDB" id="A0A8S1YIA9"/>
<proteinExistence type="predicted"/>
<accession>A0A8S1YIA9</accession>
<comment type="caution">
    <text evidence="1">The sequence shown here is derived from an EMBL/GenBank/DDBJ whole genome shotgun (WGS) entry which is preliminary data.</text>
</comment>
<organism evidence="1 2">
    <name type="scientific">Paramecium pentaurelia</name>
    <dbReference type="NCBI Taxonomy" id="43138"/>
    <lineage>
        <taxon>Eukaryota</taxon>
        <taxon>Sar</taxon>
        <taxon>Alveolata</taxon>
        <taxon>Ciliophora</taxon>
        <taxon>Intramacronucleata</taxon>
        <taxon>Oligohymenophorea</taxon>
        <taxon>Peniculida</taxon>
        <taxon>Parameciidae</taxon>
        <taxon>Paramecium</taxon>
    </lineage>
</organism>
<protein>
    <submittedName>
        <fullName evidence="1">Uncharacterized protein</fullName>
    </submittedName>
</protein>
<sequence length="164" mass="19013">MKSLVQIPIISQLAIQAILSVQVKTLNLTNNFFFLVLLHNFYQNFFDIFLERCWNFGIILGKLINNFVGKQEELVTVIQSSGDKTIKMRVAQSQNTGGNGERYFEMKDKSIQVVVEKYNSDLLVQDIQIKLLPYKVKKNRQQQFKKVQQMKNEGLGTKTCLINY</sequence>
<gene>
    <name evidence="1" type="ORF">PPENT_87.1.T1840005</name>
</gene>
<keyword evidence="2" id="KW-1185">Reference proteome</keyword>